<dbReference type="Gene3D" id="1.20.1600.10">
    <property type="entry name" value="Outer membrane efflux proteins (OEP)"/>
    <property type="match status" value="1"/>
</dbReference>
<evidence type="ECO:0000256" key="2">
    <source>
        <dbReference type="RuleBase" id="RU362097"/>
    </source>
</evidence>
<comment type="similarity">
    <text evidence="1 2">Belongs to the outer membrane factor (OMF) (TC 1.B.17) family.</text>
</comment>
<protein>
    <submittedName>
        <fullName evidence="3">Efflux transporter outer membrane subunit</fullName>
    </submittedName>
</protein>
<keyword evidence="4" id="KW-1185">Reference proteome</keyword>
<reference evidence="4" key="1">
    <citation type="journal article" date="2019" name="Int. J. Syst. Evol. Microbiol.">
        <title>The Global Catalogue of Microorganisms (GCM) 10K type strain sequencing project: providing services to taxonomists for standard genome sequencing and annotation.</title>
        <authorList>
            <consortium name="The Broad Institute Genomics Platform"/>
            <consortium name="The Broad Institute Genome Sequencing Center for Infectious Disease"/>
            <person name="Wu L."/>
            <person name="Ma J."/>
        </authorList>
    </citation>
    <scope>NUCLEOTIDE SEQUENCE [LARGE SCALE GENOMIC DNA]</scope>
    <source>
        <strain evidence="4">CCUG 53903</strain>
    </source>
</reference>
<name>A0ABW2SDJ5_9BURK</name>
<evidence type="ECO:0000313" key="3">
    <source>
        <dbReference type="EMBL" id="MFC7461062.1"/>
    </source>
</evidence>
<gene>
    <name evidence="3" type="ORF">ACFQU0_11580</name>
</gene>
<sequence length="478" mass="49326">MKKAVLAAALVVSLCACAGLAPLPVDRADAPVASAPPPAWAGAGGPNAWTGPPLGHTGEAWWRGFGDPQLDALVADSLLNNTSVATAAAALRQAQAQRAVAAAALWPQLAASAAAQGSRTAGSGSTQRVALGLDADWVPDIGGGQRSAVRGADATALALLAQWGDVRVQVSAEVALNYLLLRAAQSRLAIAGRSLASQLETLQITEWREQAGLVTAVESAQARAATLQTRAVLPALQTSVDQSSHALAVLSGRPPAALLQALSQGGPLPSDAPDRPLAVPAEVLRQRADVRAAELRVWAALAQVDQAEARRWPSLRLAGSLDLGAASLGALTAGASVLASLVASVAWPLLDGGATRAGVQVQHAVLAQAHQQHRATVLGALQEVEDALVALREDRLRHARLQQAADAATQAAAWARQRYSGGLIDFQTVLETQRTELGTQDSVATALADIGADRVRLFRALGGGWSAHEPDTRVVRTR</sequence>
<accession>A0ABW2SDJ5</accession>
<comment type="caution">
    <text evidence="3">The sequence shown here is derived from an EMBL/GenBank/DDBJ whole genome shotgun (WGS) entry which is preliminary data.</text>
</comment>
<keyword evidence="2" id="KW-0812">Transmembrane</keyword>
<evidence type="ECO:0000313" key="4">
    <source>
        <dbReference type="Proteomes" id="UP001596457"/>
    </source>
</evidence>
<keyword evidence="2" id="KW-0472">Membrane</keyword>
<keyword evidence="2" id="KW-0732">Signal</keyword>
<keyword evidence="2" id="KW-1134">Transmembrane beta strand</keyword>
<keyword evidence="2" id="KW-0449">Lipoprotein</keyword>
<proteinExistence type="inferred from homology"/>
<dbReference type="InterPro" id="IPR003423">
    <property type="entry name" value="OMP_efflux"/>
</dbReference>
<dbReference type="Proteomes" id="UP001596457">
    <property type="component" value="Unassembled WGS sequence"/>
</dbReference>
<dbReference type="NCBIfam" id="TIGR01845">
    <property type="entry name" value="outer_NodT"/>
    <property type="match status" value="1"/>
</dbReference>
<dbReference type="PANTHER" id="PTHR30203">
    <property type="entry name" value="OUTER MEMBRANE CATION EFFLUX PROTEIN"/>
    <property type="match status" value="1"/>
</dbReference>
<dbReference type="Pfam" id="PF02321">
    <property type="entry name" value="OEP"/>
    <property type="match status" value="2"/>
</dbReference>
<organism evidence="3 4">
    <name type="scientific">Hydrogenophaga defluvii</name>
    <dbReference type="NCBI Taxonomy" id="249410"/>
    <lineage>
        <taxon>Bacteria</taxon>
        <taxon>Pseudomonadati</taxon>
        <taxon>Pseudomonadota</taxon>
        <taxon>Betaproteobacteria</taxon>
        <taxon>Burkholderiales</taxon>
        <taxon>Comamonadaceae</taxon>
        <taxon>Hydrogenophaga</taxon>
    </lineage>
</organism>
<comment type="subcellular location">
    <subcellularLocation>
        <location evidence="2">Cell membrane</location>
        <topology evidence="2">Lipid-anchor</topology>
    </subcellularLocation>
</comment>
<dbReference type="Gene3D" id="2.20.200.10">
    <property type="entry name" value="Outer membrane efflux proteins (OEP)"/>
    <property type="match status" value="1"/>
</dbReference>
<dbReference type="PANTHER" id="PTHR30203:SF25">
    <property type="entry name" value="OUTER MEMBRANE PROTEIN-RELATED"/>
    <property type="match status" value="1"/>
</dbReference>
<dbReference type="RefSeq" id="WP_382200894.1">
    <property type="nucleotide sequence ID" value="NZ_JBHTBZ010000029.1"/>
</dbReference>
<feature type="chain" id="PRO_5044954905" evidence="2">
    <location>
        <begin position="19"/>
        <end position="478"/>
    </location>
</feature>
<evidence type="ECO:0000256" key="1">
    <source>
        <dbReference type="ARBA" id="ARBA00007613"/>
    </source>
</evidence>
<dbReference type="SUPFAM" id="SSF56954">
    <property type="entry name" value="Outer membrane efflux proteins (OEP)"/>
    <property type="match status" value="1"/>
</dbReference>
<dbReference type="InterPro" id="IPR010131">
    <property type="entry name" value="MdtP/NodT-like"/>
</dbReference>
<keyword evidence="2" id="KW-0564">Palmitate</keyword>
<dbReference type="EMBL" id="JBHTBZ010000029">
    <property type="protein sequence ID" value="MFC7461062.1"/>
    <property type="molecule type" value="Genomic_DNA"/>
</dbReference>
<feature type="signal peptide" evidence="2">
    <location>
        <begin position="1"/>
        <end position="18"/>
    </location>
</feature>
<dbReference type="PROSITE" id="PS51257">
    <property type="entry name" value="PROKAR_LIPOPROTEIN"/>
    <property type="match status" value="1"/>
</dbReference>